<accession>A0AAE0C5I1</accession>
<feature type="region of interest" description="Disordered" evidence="1">
    <location>
        <begin position="25"/>
        <end position="51"/>
    </location>
</feature>
<protein>
    <recommendedName>
        <fullName evidence="5">Ion channel CASTOR</fullName>
    </recommendedName>
</protein>
<name>A0AAE0C5I1_9CHLO</name>
<evidence type="ECO:0000313" key="4">
    <source>
        <dbReference type="Proteomes" id="UP001190700"/>
    </source>
</evidence>
<evidence type="ECO:0008006" key="5">
    <source>
        <dbReference type="Google" id="ProtNLM"/>
    </source>
</evidence>
<keyword evidence="2" id="KW-0812">Transmembrane</keyword>
<feature type="transmembrane region" description="Helical" evidence="2">
    <location>
        <begin position="233"/>
        <end position="252"/>
    </location>
</feature>
<keyword evidence="2" id="KW-1133">Transmembrane helix</keyword>
<feature type="region of interest" description="Disordered" evidence="1">
    <location>
        <begin position="537"/>
        <end position="563"/>
    </location>
</feature>
<dbReference type="EMBL" id="LGRX02028557">
    <property type="protein sequence ID" value="KAK3247910.1"/>
    <property type="molecule type" value="Genomic_DNA"/>
</dbReference>
<comment type="caution">
    <text evidence="3">The sequence shown here is derived from an EMBL/GenBank/DDBJ whole genome shotgun (WGS) entry which is preliminary data.</text>
</comment>
<dbReference type="InterPro" id="IPR044849">
    <property type="entry name" value="CASTOR/POLLUX/SYM8-like"/>
</dbReference>
<dbReference type="PANTHER" id="PTHR31563">
    <property type="entry name" value="ION CHANNEL POLLUX-RELATED"/>
    <property type="match status" value="1"/>
</dbReference>
<organism evidence="3 4">
    <name type="scientific">Cymbomonas tetramitiformis</name>
    <dbReference type="NCBI Taxonomy" id="36881"/>
    <lineage>
        <taxon>Eukaryota</taxon>
        <taxon>Viridiplantae</taxon>
        <taxon>Chlorophyta</taxon>
        <taxon>Pyramimonadophyceae</taxon>
        <taxon>Pyramimonadales</taxon>
        <taxon>Pyramimonadaceae</taxon>
        <taxon>Cymbomonas</taxon>
    </lineage>
</organism>
<proteinExistence type="predicted"/>
<evidence type="ECO:0000256" key="1">
    <source>
        <dbReference type="SAM" id="MobiDB-lite"/>
    </source>
</evidence>
<dbReference type="AlphaFoldDB" id="A0AAE0C5I1"/>
<evidence type="ECO:0000256" key="2">
    <source>
        <dbReference type="SAM" id="Phobius"/>
    </source>
</evidence>
<reference evidence="3 4" key="1">
    <citation type="journal article" date="2015" name="Genome Biol. Evol.">
        <title>Comparative Genomics of a Bacterivorous Green Alga Reveals Evolutionary Causalities and Consequences of Phago-Mixotrophic Mode of Nutrition.</title>
        <authorList>
            <person name="Burns J.A."/>
            <person name="Paasch A."/>
            <person name="Narechania A."/>
            <person name="Kim E."/>
        </authorList>
    </citation>
    <scope>NUCLEOTIDE SEQUENCE [LARGE SCALE GENOMIC DNA]</scope>
    <source>
        <strain evidence="3 4">PLY_AMNH</strain>
    </source>
</reference>
<keyword evidence="4" id="KW-1185">Reference proteome</keyword>
<sequence>MVQPRRTRPSTYFRRALLVTTAGDHRPLHRGRRIAPGRSNHEEEDTTAQTPDRLNLSLEEERNSRSFRVRELPLLASENATYPPEWGAAMVHGLRKGLLAGGLLIAGVLFSFPKAAFAKAGAPHQAASIAPALYNPNARKGFEDRRDDSLNRILAFNKEGASRWVMLKDQAPALLIVVSTTVLVVLGGSYAVRKIHEFNGDKMPFMESIWFTWGMIVASSNHTKMKGWPIRGVSLGLFFLGIVTYSIMIGTITSRIKTQIDMAAKGISTTKVTSVGHLVIAGYNSQVPPMLNHLQGLETGISALCSRRTVLLSEPDRFSSDKAQSYAQGVGDKILHRQGNMFNPKTLDLANFERASGFVIMGSGSDRNDASAKSVINVLALSKIIEDFPGHVVVQVPNNDTAELVKSVGGLKIEPVVDMSASLFLHCGRFPGLSHVYRTLLSHDAATRLLLVTLPADRSVLFKEVQARLADAGSTACGILQQPVNPSTKAEIIWSTELTSDDVVNPDDLVVAIGAPKVDVWSPTWSPPEYIRELRLTSKTSKPQTRRKAPMPPSNPIATQEEGSVKAVQETLLVLGWNSGVARMIMELDETYDEFNGSARVLVLSHTPIAERENYLKKQLQLEHLELKHLDVKHVTGSPISTTALKSLIDHYVRDSSSSSVPQVSVIVVSEANWRHGGEQNKADQDAIYTLLMAEKLCHTQGVPIANMIAEVVDPKLADDIGELHPSVSCIAMNEIMSLMTAGVVEHRDINAIWKELMAAEGYEIYLKPSFVYLQPPITSGILREQRSEELTFGSLVKRAEARGDIAIGYRTADGTLVINPDHTDTLKLSNHDAGHNSIVVISQTNFITLEAWENHSGRQMM</sequence>
<feature type="transmembrane region" description="Helical" evidence="2">
    <location>
        <begin position="173"/>
        <end position="192"/>
    </location>
</feature>
<dbReference type="Proteomes" id="UP001190700">
    <property type="component" value="Unassembled WGS sequence"/>
</dbReference>
<dbReference type="PANTHER" id="PTHR31563:SF13">
    <property type="entry name" value="ION CHANNEL POLLUX-LIKE 1-RELATED"/>
    <property type="match status" value="1"/>
</dbReference>
<dbReference type="Gene3D" id="3.40.50.720">
    <property type="entry name" value="NAD(P)-binding Rossmann-like Domain"/>
    <property type="match status" value="1"/>
</dbReference>
<keyword evidence="2" id="KW-0472">Membrane</keyword>
<dbReference type="GO" id="GO:0006811">
    <property type="term" value="P:monoatomic ion transport"/>
    <property type="evidence" value="ECO:0007669"/>
    <property type="project" value="InterPro"/>
</dbReference>
<evidence type="ECO:0000313" key="3">
    <source>
        <dbReference type="EMBL" id="KAK3247910.1"/>
    </source>
</evidence>
<gene>
    <name evidence="3" type="ORF">CYMTET_42606</name>
</gene>